<proteinExistence type="predicted"/>
<dbReference type="Gene3D" id="1.20.950.20">
    <property type="entry name" value="Transmembrane di-heme cytochromes, Chain C"/>
    <property type="match status" value="1"/>
</dbReference>
<reference evidence="2 3" key="1">
    <citation type="submission" date="2024-05" db="EMBL/GenBank/DDBJ databases">
        <title>Genome sequence of Ponticoccus litoralis KCCM 90028.</title>
        <authorList>
            <person name="Kim J.M."/>
            <person name="Lee J.K."/>
            <person name="Choi B.J."/>
            <person name="Bayburt H."/>
            <person name="Baek J.H."/>
            <person name="Jeon C.O."/>
        </authorList>
    </citation>
    <scope>NUCLEOTIDE SEQUENCE [LARGE SCALE GENOMIC DNA]</scope>
    <source>
        <strain evidence="2 3">KCCM 90028</strain>
    </source>
</reference>
<keyword evidence="1" id="KW-0812">Transmembrane</keyword>
<organism evidence="2 3">
    <name type="scientific">Ponticoccus litoralis</name>
    <dbReference type="NCBI Taxonomy" id="422297"/>
    <lineage>
        <taxon>Bacteria</taxon>
        <taxon>Pseudomonadati</taxon>
        <taxon>Pseudomonadota</taxon>
        <taxon>Alphaproteobacteria</taxon>
        <taxon>Rhodobacterales</taxon>
        <taxon>Roseobacteraceae</taxon>
        <taxon>Ponticoccus</taxon>
    </lineage>
</organism>
<dbReference type="SUPFAM" id="SSF103501">
    <property type="entry name" value="Respiratory nitrate reductase 1 gamma chain"/>
    <property type="match status" value="1"/>
</dbReference>
<name>A0AAW9SHB8_9RHOB</name>
<evidence type="ECO:0000256" key="1">
    <source>
        <dbReference type="SAM" id="Phobius"/>
    </source>
</evidence>
<feature type="transmembrane region" description="Helical" evidence="1">
    <location>
        <begin position="116"/>
        <end position="136"/>
    </location>
</feature>
<dbReference type="AlphaFoldDB" id="A0AAW9SHB8"/>
<dbReference type="Proteomes" id="UP001428774">
    <property type="component" value="Unassembled WGS sequence"/>
</dbReference>
<feature type="transmembrane region" description="Helical" evidence="1">
    <location>
        <begin position="254"/>
        <end position="279"/>
    </location>
</feature>
<dbReference type="NCBIfam" id="TIGR02484">
    <property type="entry name" value="CitB"/>
    <property type="match status" value="1"/>
</dbReference>
<gene>
    <name evidence="2" type="primary">tcuB</name>
    <name evidence="2" type="ORF">ABFB10_07110</name>
</gene>
<dbReference type="RefSeq" id="WP_347165982.1">
    <property type="nucleotide sequence ID" value="NZ_JBDNCH010000002.1"/>
</dbReference>
<keyword evidence="1" id="KW-1133">Transmembrane helix</keyword>
<comment type="caution">
    <text evidence="2">The sequence shown here is derived from an EMBL/GenBank/DDBJ whole genome shotgun (WGS) entry which is preliminary data.</text>
</comment>
<dbReference type="EMBL" id="JBDNCH010000002">
    <property type="protein sequence ID" value="MEN9060845.1"/>
    <property type="molecule type" value="Genomic_DNA"/>
</dbReference>
<evidence type="ECO:0000313" key="3">
    <source>
        <dbReference type="Proteomes" id="UP001428774"/>
    </source>
</evidence>
<feature type="transmembrane region" description="Helical" evidence="1">
    <location>
        <begin position="324"/>
        <end position="344"/>
    </location>
</feature>
<accession>A0AAW9SHB8</accession>
<dbReference type="InterPro" id="IPR036197">
    <property type="entry name" value="NarG-like_sf"/>
</dbReference>
<evidence type="ECO:0000313" key="2">
    <source>
        <dbReference type="EMBL" id="MEN9060845.1"/>
    </source>
</evidence>
<dbReference type="InterPro" id="IPR012830">
    <property type="entry name" value="Citrate_utilization_prot_B"/>
</dbReference>
<feature type="transmembrane region" description="Helical" evidence="1">
    <location>
        <begin position="226"/>
        <end position="248"/>
    </location>
</feature>
<feature type="transmembrane region" description="Helical" evidence="1">
    <location>
        <begin position="300"/>
        <end position="318"/>
    </location>
</feature>
<feature type="transmembrane region" description="Helical" evidence="1">
    <location>
        <begin position="142"/>
        <end position="166"/>
    </location>
</feature>
<protein>
    <submittedName>
        <fullName evidence="2">Tricarballylate utilization 4Fe-4S protein TcuB</fullName>
    </submittedName>
</protein>
<sequence length="367" mass="39621">MSLDVTLQTDPGLISDDPITEARRQVEICNACRYCEGFCSVFPAITREKVFADGDITQLANLCHNCRGCYYACQYTEPNEWALNLPRALADARVDSWERLARPGGLARLFQRSGTAVAGALAVGFALMILAVTALPGSGEGFYAYLSHNAMVAIFLPAFLFPLLSIAVSIRRYWREVGGGRVTWGMIREAGASAARMKNLDGGQGQGCNFEKEDRFSNGRRHVHQAIMYGFLLCFASTSTATIMHYAFGMQAPYGFFSLPKLLGVSGGLLLVVGCIGMVMLKRKADPNLGAPARESGAAAFIWLLGFVGLTGLVLYAVRGTGLTGPLLAVHLGAVLAFFLLTPFSKMAHGFYRFTALVKDAGDRGVK</sequence>
<keyword evidence="3" id="KW-1185">Reference proteome</keyword>
<dbReference type="SUPFAM" id="SSF54862">
    <property type="entry name" value="4Fe-4S ferredoxins"/>
    <property type="match status" value="1"/>
</dbReference>
<keyword evidence="1" id="KW-0472">Membrane</keyword>